<comment type="caution">
    <text evidence="1">The sequence shown here is derived from an EMBL/GenBank/DDBJ whole genome shotgun (WGS) entry which is preliminary data.</text>
</comment>
<accession>A0ACC0J2T9</accession>
<name>A0ACC0J2T9_9ERIC</name>
<keyword evidence="1" id="KW-0808">Transferase</keyword>
<dbReference type="Proteomes" id="UP001060215">
    <property type="component" value="Chromosome 1"/>
</dbReference>
<proteinExistence type="predicted"/>
<gene>
    <name evidence="1" type="ORF">LOK49_LG01G00711</name>
</gene>
<sequence length="278" mass="32017">MREETEKLCCQTSSELVGVDSGTVDSHWFSLSFSAARWEGRRKKEDPRSEIVFYNYDDDSDVEDDSDGMHEFTDKEFQEYDRQLTQSDGFDVMYFPRSFAFGTTMLVFNLDEIANKLKTFLELALKQFNEKEPLVSGAAIGLEGQLTVYNYNGGPCYWCLFPTPPPYGMSKIPYFLANSPGLQVMYFFYLFALLLYNFTVHGIIGYHQTLKAIKIASDVGEPLSRRMLLFDALTAQIRIVKIRERSSQCEVCGENATFTEKQFQEFDYEKFTQSPLSM</sequence>
<feature type="non-terminal residue" evidence="1">
    <location>
        <position position="278"/>
    </location>
</feature>
<dbReference type="EMBL" id="CM045758">
    <property type="protein sequence ID" value="KAI8031738.1"/>
    <property type="molecule type" value="Genomic_DNA"/>
</dbReference>
<keyword evidence="2" id="KW-1185">Reference proteome</keyword>
<keyword evidence="1" id="KW-0548">Nucleotidyltransferase</keyword>
<protein>
    <submittedName>
        <fullName evidence="1">Adenylyltransferase and sulfurtransferase MOCS3</fullName>
    </submittedName>
</protein>
<evidence type="ECO:0000313" key="1">
    <source>
        <dbReference type="EMBL" id="KAI8031738.1"/>
    </source>
</evidence>
<reference evidence="1 2" key="1">
    <citation type="journal article" date="2022" name="Plant J.">
        <title>Chromosome-level genome of Camellia lanceoleosa provides a valuable resource for understanding genome evolution and self-incompatibility.</title>
        <authorList>
            <person name="Gong W."/>
            <person name="Xiao S."/>
            <person name="Wang L."/>
            <person name="Liao Z."/>
            <person name="Chang Y."/>
            <person name="Mo W."/>
            <person name="Hu G."/>
            <person name="Li W."/>
            <person name="Zhao G."/>
            <person name="Zhu H."/>
            <person name="Hu X."/>
            <person name="Ji K."/>
            <person name="Xiang X."/>
            <person name="Song Q."/>
            <person name="Yuan D."/>
            <person name="Jin S."/>
            <person name="Zhang L."/>
        </authorList>
    </citation>
    <scope>NUCLEOTIDE SEQUENCE [LARGE SCALE GENOMIC DNA]</scope>
    <source>
        <strain evidence="1">SQ_2022a</strain>
    </source>
</reference>
<organism evidence="1 2">
    <name type="scientific">Camellia lanceoleosa</name>
    <dbReference type="NCBI Taxonomy" id="1840588"/>
    <lineage>
        <taxon>Eukaryota</taxon>
        <taxon>Viridiplantae</taxon>
        <taxon>Streptophyta</taxon>
        <taxon>Embryophyta</taxon>
        <taxon>Tracheophyta</taxon>
        <taxon>Spermatophyta</taxon>
        <taxon>Magnoliopsida</taxon>
        <taxon>eudicotyledons</taxon>
        <taxon>Gunneridae</taxon>
        <taxon>Pentapetalae</taxon>
        <taxon>asterids</taxon>
        <taxon>Ericales</taxon>
        <taxon>Theaceae</taxon>
        <taxon>Camellia</taxon>
    </lineage>
</organism>
<evidence type="ECO:0000313" key="2">
    <source>
        <dbReference type="Proteomes" id="UP001060215"/>
    </source>
</evidence>